<dbReference type="RefSeq" id="WP_094394892.1">
    <property type="nucleotide sequence ID" value="NZ_CP059343.1"/>
</dbReference>
<accession>A0A7D7PXG9</accession>
<dbReference type="EMBL" id="CP059343">
    <property type="protein sequence ID" value="QMS55336.1"/>
    <property type="molecule type" value="Genomic_DNA"/>
</dbReference>
<dbReference type="Pfam" id="PF18096">
    <property type="entry name" value="Thump_like"/>
    <property type="match status" value="1"/>
</dbReference>
<dbReference type="SUPFAM" id="SSF53335">
    <property type="entry name" value="S-adenosyl-L-methionine-dependent methyltransferases"/>
    <property type="match status" value="1"/>
</dbReference>
<keyword evidence="5" id="KW-1185">Reference proteome</keyword>
<name>A0A7D7PXG9_KOCVA</name>
<proteinExistence type="predicted"/>
<dbReference type="InterPro" id="IPR029063">
    <property type="entry name" value="SAM-dependent_MTases_sf"/>
</dbReference>
<evidence type="ECO:0000256" key="1">
    <source>
        <dbReference type="SAM" id="MobiDB-lite"/>
    </source>
</evidence>
<reference evidence="4 5" key="2">
    <citation type="submission" date="2020-07" db="EMBL/GenBank/DDBJ databases">
        <title>Genome of starter culture bacteria Kocuria salsicia reveals its technological properties and safety for usage in meat industry.</title>
        <authorList>
            <person name="Michael M."/>
            <person name="Konstantin K."/>
            <person name="Evgenii K."/>
            <person name="Galina S."/>
            <person name="Oksana K."/>
            <person name="Andrei L."/>
        </authorList>
    </citation>
    <scope>NUCLEOTIDE SEQUENCE [LARGE SCALE GENOMIC DNA]</scope>
    <source>
        <strain evidence="4 5">80</strain>
    </source>
</reference>
<feature type="domain" description="Methyltransferase type 11" evidence="2">
    <location>
        <begin position="111"/>
        <end position="168"/>
    </location>
</feature>
<evidence type="ECO:0000313" key="4">
    <source>
        <dbReference type="EMBL" id="QMS55336.1"/>
    </source>
</evidence>
<reference evidence="5" key="1">
    <citation type="submission" date="2017-08" db="EMBL/GenBank/DDBJ databases">
        <title>Draft Genome Sequence of Kocuria varians 80.</title>
        <authorList>
            <person name="Minaev M."/>
            <person name="Kurbakov K.A."/>
            <person name="Solodovnikova G.I."/>
            <person name="Kuznetsova O.A."/>
            <person name="Lisitsyn A.B."/>
        </authorList>
    </citation>
    <scope>NUCLEOTIDE SEQUENCE [LARGE SCALE GENOMIC DNA]</scope>
    <source>
        <strain evidence="5">80</strain>
    </source>
</reference>
<evidence type="ECO:0000313" key="5">
    <source>
        <dbReference type="Proteomes" id="UP000216825"/>
    </source>
</evidence>
<organism evidence="4 5">
    <name type="scientific">Kocuria varians</name>
    <name type="common">Micrococcus varians</name>
    <dbReference type="NCBI Taxonomy" id="1272"/>
    <lineage>
        <taxon>Bacteria</taxon>
        <taxon>Bacillati</taxon>
        <taxon>Actinomycetota</taxon>
        <taxon>Actinomycetes</taxon>
        <taxon>Micrococcales</taxon>
        <taxon>Micrococcaceae</taxon>
        <taxon>Kocuria</taxon>
    </lineage>
</organism>
<dbReference type="GO" id="GO:0008757">
    <property type="term" value="F:S-adenosylmethionine-dependent methyltransferase activity"/>
    <property type="evidence" value="ECO:0007669"/>
    <property type="project" value="InterPro"/>
</dbReference>
<feature type="compositionally biased region" description="Low complexity" evidence="1">
    <location>
        <begin position="293"/>
        <end position="308"/>
    </location>
</feature>
<gene>
    <name evidence="4" type="ORF">CIB50_0000016</name>
</gene>
<feature type="region of interest" description="Disordered" evidence="1">
    <location>
        <begin position="271"/>
        <end position="319"/>
    </location>
</feature>
<protein>
    <recommendedName>
        <fullName evidence="6">THUMP-like domain-containing protein</fullName>
    </recommendedName>
</protein>
<dbReference type="CDD" id="cd02440">
    <property type="entry name" value="AdoMet_MTases"/>
    <property type="match status" value="1"/>
</dbReference>
<dbReference type="AlphaFoldDB" id="A0A7D7PXG9"/>
<evidence type="ECO:0000259" key="3">
    <source>
        <dbReference type="Pfam" id="PF18096"/>
    </source>
</evidence>
<dbReference type="Gene3D" id="3.40.50.150">
    <property type="entry name" value="Vaccinia Virus protein VP39"/>
    <property type="match status" value="1"/>
</dbReference>
<feature type="domain" description="THUMP-like" evidence="3">
    <location>
        <begin position="374"/>
        <end position="449"/>
    </location>
</feature>
<evidence type="ECO:0000259" key="2">
    <source>
        <dbReference type="Pfam" id="PF08241"/>
    </source>
</evidence>
<dbReference type="InterPro" id="IPR041497">
    <property type="entry name" value="Thump-like"/>
</dbReference>
<dbReference type="KEGG" id="kvr:CIB50_0000016"/>
<evidence type="ECO:0008006" key="6">
    <source>
        <dbReference type="Google" id="ProtNLM"/>
    </source>
</evidence>
<sequence>MNTSPAPQDPEAAGLAQLLTPEGLRLLDELGPYDPAASLSVSKSLRARGHSPELVSAALTQSRLRAKARAKFGDYAQHMVFTRDGVEQATRWSVAALHAQRFAQAGIEHVVDLGCGVGADSLALAALDRTVTAVERDPLTAAVATVNLTGWDRARVVCADAETLDLADLDAGPVDGVWLDPARRVTGSGSTRRIFDPEAFSPPLSFVTGLAADGLAVGAKIGPGIPHEHVPEDAEAQWISDHGDVVEAVLWFNAVRRQDVARAALVLGRGGGAAASSAPESAVLESRARETGAAEPAGTAENAPAAAELTSASWQSPAPEGELLGPVDRYLYEPDGAVIRAGLVTDLAQRLGAHLVHPSIAYLSSDTLVATPLARAYEVREVLPHTVKVLKKWVREHDVGTLEIKKRGTDVTPEQLRRQLAPRGSGRATMVMTRLQDAGTERRVVLAVDPVN</sequence>
<dbReference type="InterPro" id="IPR013216">
    <property type="entry name" value="Methyltransf_11"/>
</dbReference>
<dbReference type="Pfam" id="PF08241">
    <property type="entry name" value="Methyltransf_11"/>
    <property type="match status" value="1"/>
</dbReference>
<dbReference type="Proteomes" id="UP000216825">
    <property type="component" value="Chromosome"/>
</dbReference>